<accession>A0A5B7JB56</accession>
<sequence length="24" mass="3006">MLLLLHGRLWYLPLWLPLWCRPSK</sequence>
<gene>
    <name evidence="1" type="ORF">E2C01_085151</name>
</gene>
<dbReference type="EMBL" id="VSRR010083498">
    <property type="protein sequence ID" value="MPC90178.1"/>
    <property type="molecule type" value="Genomic_DNA"/>
</dbReference>
<protein>
    <submittedName>
        <fullName evidence="1">Uncharacterized protein</fullName>
    </submittedName>
</protein>
<keyword evidence="2" id="KW-1185">Reference proteome</keyword>
<dbReference type="Proteomes" id="UP000324222">
    <property type="component" value="Unassembled WGS sequence"/>
</dbReference>
<reference evidence="1 2" key="1">
    <citation type="submission" date="2019-05" db="EMBL/GenBank/DDBJ databases">
        <title>Another draft genome of Portunus trituberculatus and its Hox gene families provides insights of decapod evolution.</title>
        <authorList>
            <person name="Jeong J.-H."/>
            <person name="Song I."/>
            <person name="Kim S."/>
            <person name="Choi T."/>
            <person name="Kim D."/>
            <person name="Ryu S."/>
            <person name="Kim W."/>
        </authorList>
    </citation>
    <scope>NUCLEOTIDE SEQUENCE [LARGE SCALE GENOMIC DNA]</scope>
    <source>
        <tissue evidence="1">Muscle</tissue>
    </source>
</reference>
<dbReference type="AlphaFoldDB" id="A0A5B7JB56"/>
<comment type="caution">
    <text evidence="1">The sequence shown here is derived from an EMBL/GenBank/DDBJ whole genome shotgun (WGS) entry which is preliminary data.</text>
</comment>
<name>A0A5B7JB56_PORTR</name>
<evidence type="ECO:0000313" key="2">
    <source>
        <dbReference type="Proteomes" id="UP000324222"/>
    </source>
</evidence>
<proteinExistence type="predicted"/>
<evidence type="ECO:0000313" key="1">
    <source>
        <dbReference type="EMBL" id="MPC90178.1"/>
    </source>
</evidence>
<organism evidence="1 2">
    <name type="scientific">Portunus trituberculatus</name>
    <name type="common">Swimming crab</name>
    <name type="synonym">Neptunus trituberculatus</name>
    <dbReference type="NCBI Taxonomy" id="210409"/>
    <lineage>
        <taxon>Eukaryota</taxon>
        <taxon>Metazoa</taxon>
        <taxon>Ecdysozoa</taxon>
        <taxon>Arthropoda</taxon>
        <taxon>Crustacea</taxon>
        <taxon>Multicrustacea</taxon>
        <taxon>Malacostraca</taxon>
        <taxon>Eumalacostraca</taxon>
        <taxon>Eucarida</taxon>
        <taxon>Decapoda</taxon>
        <taxon>Pleocyemata</taxon>
        <taxon>Brachyura</taxon>
        <taxon>Eubrachyura</taxon>
        <taxon>Portunoidea</taxon>
        <taxon>Portunidae</taxon>
        <taxon>Portuninae</taxon>
        <taxon>Portunus</taxon>
    </lineage>
</organism>